<evidence type="ECO:0000313" key="1">
    <source>
        <dbReference type="EMBL" id="JAD35248.1"/>
    </source>
</evidence>
<proteinExistence type="predicted"/>
<accession>A0A0A8ZC52</accession>
<reference evidence="1" key="1">
    <citation type="submission" date="2014-09" db="EMBL/GenBank/DDBJ databases">
        <authorList>
            <person name="Magalhaes I.L.F."/>
            <person name="Oliveira U."/>
            <person name="Santos F.R."/>
            <person name="Vidigal T.H.D.A."/>
            <person name="Brescovit A.D."/>
            <person name="Santos A.J."/>
        </authorList>
    </citation>
    <scope>NUCLEOTIDE SEQUENCE</scope>
    <source>
        <tissue evidence="1">Shoot tissue taken approximately 20 cm above the soil surface</tissue>
    </source>
</reference>
<organism evidence="1">
    <name type="scientific">Arundo donax</name>
    <name type="common">Giant reed</name>
    <name type="synonym">Donax arundinaceus</name>
    <dbReference type="NCBI Taxonomy" id="35708"/>
    <lineage>
        <taxon>Eukaryota</taxon>
        <taxon>Viridiplantae</taxon>
        <taxon>Streptophyta</taxon>
        <taxon>Embryophyta</taxon>
        <taxon>Tracheophyta</taxon>
        <taxon>Spermatophyta</taxon>
        <taxon>Magnoliopsida</taxon>
        <taxon>Liliopsida</taxon>
        <taxon>Poales</taxon>
        <taxon>Poaceae</taxon>
        <taxon>PACMAD clade</taxon>
        <taxon>Arundinoideae</taxon>
        <taxon>Arundineae</taxon>
        <taxon>Arundo</taxon>
    </lineage>
</organism>
<sequence length="34" mass="4350">MCFYFIQVLIKNVFIDQLRKKERYETLVFFYLQL</sequence>
<reference evidence="1" key="2">
    <citation type="journal article" date="2015" name="Data Brief">
        <title>Shoot transcriptome of the giant reed, Arundo donax.</title>
        <authorList>
            <person name="Barrero R.A."/>
            <person name="Guerrero F.D."/>
            <person name="Moolhuijzen P."/>
            <person name="Goolsby J.A."/>
            <person name="Tidwell J."/>
            <person name="Bellgard S.E."/>
            <person name="Bellgard M.I."/>
        </authorList>
    </citation>
    <scope>NUCLEOTIDE SEQUENCE</scope>
    <source>
        <tissue evidence="1">Shoot tissue taken approximately 20 cm above the soil surface</tissue>
    </source>
</reference>
<dbReference type="EMBL" id="GBRH01262647">
    <property type="protein sequence ID" value="JAD35248.1"/>
    <property type="molecule type" value="Transcribed_RNA"/>
</dbReference>
<dbReference type="AlphaFoldDB" id="A0A0A8ZC52"/>
<name>A0A0A8ZC52_ARUDO</name>
<protein>
    <submittedName>
        <fullName evidence="1">Uncharacterized protein</fullName>
    </submittedName>
</protein>